<organism evidence="4 5">
    <name type="scientific">Colletotrichum chrysophilum</name>
    <dbReference type="NCBI Taxonomy" id="1836956"/>
    <lineage>
        <taxon>Eukaryota</taxon>
        <taxon>Fungi</taxon>
        <taxon>Dikarya</taxon>
        <taxon>Ascomycota</taxon>
        <taxon>Pezizomycotina</taxon>
        <taxon>Sordariomycetes</taxon>
        <taxon>Hypocreomycetidae</taxon>
        <taxon>Glomerellales</taxon>
        <taxon>Glomerellaceae</taxon>
        <taxon>Colletotrichum</taxon>
        <taxon>Colletotrichum gloeosporioides species complex</taxon>
    </lineage>
</organism>
<evidence type="ECO:0000256" key="2">
    <source>
        <dbReference type="SAM" id="Phobius"/>
    </source>
</evidence>
<keyword evidence="2" id="KW-0472">Membrane</keyword>
<feature type="transmembrane region" description="Helical" evidence="2">
    <location>
        <begin position="332"/>
        <end position="353"/>
    </location>
</feature>
<evidence type="ECO:0000256" key="3">
    <source>
        <dbReference type="SAM" id="SignalP"/>
    </source>
</evidence>
<evidence type="ECO:0000256" key="1">
    <source>
        <dbReference type="SAM" id="MobiDB-lite"/>
    </source>
</evidence>
<feature type="transmembrane region" description="Helical" evidence="2">
    <location>
        <begin position="365"/>
        <end position="390"/>
    </location>
</feature>
<name>A0AAD9EK09_9PEZI</name>
<evidence type="ECO:0008006" key="6">
    <source>
        <dbReference type="Google" id="ProtNLM"/>
    </source>
</evidence>
<feature type="chain" id="PRO_5042101482" description="Integral membrane protein" evidence="3">
    <location>
        <begin position="25"/>
        <end position="456"/>
    </location>
</feature>
<reference evidence="4" key="1">
    <citation type="submission" date="2023-01" db="EMBL/GenBank/DDBJ databases">
        <title>Colletotrichum chrysophilum M932 genome sequence.</title>
        <authorList>
            <person name="Baroncelli R."/>
        </authorList>
    </citation>
    <scope>NUCLEOTIDE SEQUENCE</scope>
    <source>
        <strain evidence="4">M932</strain>
    </source>
</reference>
<dbReference type="EMBL" id="JAQOWY010000100">
    <property type="protein sequence ID" value="KAK1851265.1"/>
    <property type="molecule type" value="Genomic_DNA"/>
</dbReference>
<feature type="transmembrane region" description="Helical" evidence="2">
    <location>
        <begin position="216"/>
        <end position="235"/>
    </location>
</feature>
<dbReference type="Proteomes" id="UP001243330">
    <property type="component" value="Unassembled WGS sequence"/>
</dbReference>
<keyword evidence="3" id="KW-0732">Signal</keyword>
<keyword evidence="2" id="KW-1133">Transmembrane helix</keyword>
<keyword evidence="5" id="KW-1185">Reference proteome</keyword>
<proteinExistence type="predicted"/>
<feature type="transmembrane region" description="Helical" evidence="2">
    <location>
        <begin position="48"/>
        <end position="71"/>
    </location>
</feature>
<protein>
    <recommendedName>
        <fullName evidence="6">Integral membrane protein</fullName>
    </recommendedName>
</protein>
<accession>A0AAD9EK09</accession>
<comment type="caution">
    <text evidence="4">The sequence shown here is derived from an EMBL/GenBank/DDBJ whole genome shotgun (WGS) entry which is preliminary data.</text>
</comment>
<keyword evidence="2" id="KW-0812">Transmembrane</keyword>
<feature type="transmembrane region" description="Helical" evidence="2">
    <location>
        <begin position="241"/>
        <end position="263"/>
    </location>
</feature>
<dbReference type="PANTHER" id="PTHR35043:SF8">
    <property type="entry name" value="DUF4220 DOMAIN-CONTAINING PROTEIN"/>
    <property type="match status" value="1"/>
</dbReference>
<gene>
    <name evidence="4" type="ORF">CCHR01_06105</name>
</gene>
<sequence length="456" mass="51258">MAVGFRFYHSLLGVYLIFIARVQAASDGSNTPDEEMAGWREVPTSRGTLNLVWSCIITIFACTWTVTHLNLPGPNDTAIRKFIRRLKWMSINIMFPEFILSKAICDLRQALDELRQFGQTLPNTPQSQHDANSPTGDHLRSEPSIENAPQKWTISHSYYTQMGGIMIPSDYTSDTVRYEVLTATKLTPQYQWDEDHPLKRLELSEQDIQDKSKAGWLLKSLAILQIVWLVLNVIVRGVTGLAVTQLEIATAAFALMAVLTYLASWWKPKDISEPTYTRHSSTGEWKSTPQMVQPSLWFKSPATAANSEVSKRLHSGERVPNDVAWMGGRTSLMTSFLAVSSLRFGGIHCLAWNFEFPSRTELILWRSACVVAAILPTITLGVSTLLSHLSETRLDRELSQLENGISKTSKVLSITSYMVYSVARLLIMVQLFTSLRSTPADVYEVTPWVNLLPKIS</sequence>
<feature type="compositionally biased region" description="Polar residues" evidence="1">
    <location>
        <begin position="120"/>
        <end position="135"/>
    </location>
</feature>
<dbReference type="AlphaFoldDB" id="A0AAD9EK09"/>
<feature type="signal peptide" evidence="3">
    <location>
        <begin position="1"/>
        <end position="24"/>
    </location>
</feature>
<evidence type="ECO:0000313" key="4">
    <source>
        <dbReference type="EMBL" id="KAK1851265.1"/>
    </source>
</evidence>
<dbReference type="PANTHER" id="PTHR35043">
    <property type="entry name" value="TRANSCRIPTION FACTOR DOMAIN-CONTAINING PROTEIN"/>
    <property type="match status" value="1"/>
</dbReference>
<feature type="region of interest" description="Disordered" evidence="1">
    <location>
        <begin position="120"/>
        <end position="144"/>
    </location>
</feature>
<evidence type="ECO:0000313" key="5">
    <source>
        <dbReference type="Proteomes" id="UP001243330"/>
    </source>
</evidence>